<evidence type="ECO:0000313" key="2">
    <source>
        <dbReference type="Proteomes" id="UP000323426"/>
    </source>
</evidence>
<reference evidence="1 2" key="1">
    <citation type="submission" date="2019-09" db="EMBL/GenBank/DDBJ databases">
        <title>Genome sequence and assembly of Adhaeribacter sp.</title>
        <authorList>
            <person name="Chhetri G."/>
        </authorList>
    </citation>
    <scope>NUCLEOTIDE SEQUENCE [LARGE SCALE GENOMIC DNA]</scope>
    <source>
        <strain evidence="1 2">DK36</strain>
    </source>
</reference>
<evidence type="ECO:0000313" key="1">
    <source>
        <dbReference type="EMBL" id="KAA5547867.1"/>
    </source>
</evidence>
<dbReference type="InterPro" id="IPR018641">
    <property type="entry name" value="Trfase_1_rSAM/seldom-assoc"/>
</dbReference>
<dbReference type="AlphaFoldDB" id="A0A5M6DJY4"/>
<keyword evidence="2" id="KW-1185">Reference proteome</keyword>
<dbReference type="Gene3D" id="3.90.550.10">
    <property type="entry name" value="Spore Coat Polysaccharide Biosynthesis Protein SpsA, Chain A"/>
    <property type="match status" value="1"/>
</dbReference>
<comment type="caution">
    <text evidence="1">The sequence shown here is derived from an EMBL/GenBank/DDBJ whole genome shotgun (WGS) entry which is preliminary data.</text>
</comment>
<proteinExistence type="predicted"/>
<dbReference type="PANTHER" id="PTHR36529">
    <property type="entry name" value="SLL1095 PROTEIN"/>
    <property type="match status" value="1"/>
</dbReference>
<dbReference type="GO" id="GO:0016740">
    <property type="term" value="F:transferase activity"/>
    <property type="evidence" value="ECO:0007669"/>
    <property type="project" value="UniProtKB-KW"/>
</dbReference>
<dbReference type="Proteomes" id="UP000323426">
    <property type="component" value="Unassembled WGS sequence"/>
</dbReference>
<keyword evidence="1" id="KW-0808">Transferase</keyword>
<sequence length="199" mass="22748">MNKDLLIIFIKNPILGKVKSRLAATVGPEKALAIYHQLLHRTQKVTQNLPVDKALYYADFIPEKDSWDTAVYTKYLQVTGDLGQRMEQAFQQGFSDNYNRICIIGSDCYELSSEIIKQAFRRLEDKDVVIGPAEDGGYYLLGLTQHQPFLFQNKHWSTESVLLDTLQDVKEKNLSVTLLPTLTDVDEEKDLVTMQFVKS</sequence>
<accession>A0A5M6DJY4</accession>
<dbReference type="InterPro" id="IPR029044">
    <property type="entry name" value="Nucleotide-diphossugar_trans"/>
</dbReference>
<organism evidence="1 2">
    <name type="scientific">Adhaeribacter rhizoryzae</name>
    <dbReference type="NCBI Taxonomy" id="2607907"/>
    <lineage>
        <taxon>Bacteria</taxon>
        <taxon>Pseudomonadati</taxon>
        <taxon>Bacteroidota</taxon>
        <taxon>Cytophagia</taxon>
        <taxon>Cytophagales</taxon>
        <taxon>Hymenobacteraceae</taxon>
        <taxon>Adhaeribacter</taxon>
    </lineage>
</organism>
<dbReference type="NCBIfam" id="TIGR04282">
    <property type="entry name" value="glyco_like_cofC"/>
    <property type="match status" value="1"/>
</dbReference>
<dbReference type="EMBL" id="VWSF01000004">
    <property type="protein sequence ID" value="KAA5547867.1"/>
    <property type="molecule type" value="Genomic_DNA"/>
</dbReference>
<gene>
    <name evidence="1" type="ORF">F0145_07985</name>
</gene>
<name>A0A5M6DJY4_9BACT</name>
<dbReference type="Pfam" id="PF09837">
    <property type="entry name" value="DUF2064"/>
    <property type="match status" value="1"/>
</dbReference>
<protein>
    <submittedName>
        <fullName evidence="1">Glycosyltransferase</fullName>
    </submittedName>
</protein>
<dbReference type="RefSeq" id="WP_150087785.1">
    <property type="nucleotide sequence ID" value="NZ_VWSF01000004.1"/>
</dbReference>
<dbReference type="SUPFAM" id="SSF53448">
    <property type="entry name" value="Nucleotide-diphospho-sugar transferases"/>
    <property type="match status" value="1"/>
</dbReference>
<dbReference type="PANTHER" id="PTHR36529:SF1">
    <property type="entry name" value="GLYCOSYLTRANSFERASE"/>
    <property type="match status" value="1"/>
</dbReference>